<reference evidence="4" key="1">
    <citation type="submission" date="2019-09" db="EMBL/GenBank/DDBJ databases">
        <title>The Mitochondrial Proteome of the Jakobid, Andalucia godoyi, a Protist With the Most Gene-Rich and Bacteria-Like Mitochondrial Genome.</title>
        <authorList>
            <person name="Gray M.W."/>
            <person name="Burger G."/>
            <person name="Derelle R."/>
            <person name="Klimes V."/>
            <person name="Leger M."/>
            <person name="Sarrasin M."/>
            <person name="Vlcek C."/>
            <person name="Roger A.J."/>
            <person name="Elias M."/>
            <person name="Lang B.F."/>
        </authorList>
    </citation>
    <scope>NUCLEOTIDE SEQUENCE</scope>
    <source>
        <strain evidence="4">And28</strain>
    </source>
</reference>
<dbReference type="SUPFAM" id="SSF50715">
    <property type="entry name" value="Ribosomal protein L25-like"/>
    <property type="match status" value="1"/>
</dbReference>
<evidence type="ECO:0000256" key="1">
    <source>
        <dbReference type="ARBA" id="ARBA00022980"/>
    </source>
</evidence>
<dbReference type="InterPro" id="IPR029751">
    <property type="entry name" value="Ribosomal_L25_dom"/>
</dbReference>
<comment type="caution">
    <text evidence="4">The sequence shown here is derived from an EMBL/GenBank/DDBJ whole genome shotgun (WGS) entry which is preliminary data.</text>
</comment>
<keyword evidence="5" id="KW-1185">Reference proteome</keyword>
<evidence type="ECO:0000256" key="2">
    <source>
        <dbReference type="ARBA" id="ARBA00023274"/>
    </source>
</evidence>
<protein>
    <submittedName>
        <fullName evidence="4">Mitochondrial ribosomal protein L25 (BL25m)</fullName>
    </submittedName>
</protein>
<dbReference type="EMBL" id="VRVR01000020">
    <property type="protein sequence ID" value="KAF0852719.1"/>
    <property type="molecule type" value="Genomic_DNA"/>
</dbReference>
<feature type="domain" description="Large ribosomal subunit protein bL25 L25" evidence="3">
    <location>
        <begin position="135"/>
        <end position="221"/>
    </location>
</feature>
<dbReference type="InterPro" id="IPR011035">
    <property type="entry name" value="Ribosomal_bL25/Gln-tRNA_synth"/>
</dbReference>
<dbReference type="Gene3D" id="2.40.240.10">
    <property type="entry name" value="Ribosomal Protein L25, Chain P"/>
    <property type="match status" value="1"/>
</dbReference>
<accession>A0A8K0F4A1</accession>
<keyword evidence="1 4" id="KW-0689">Ribosomal protein</keyword>
<dbReference type="GO" id="GO:1990904">
    <property type="term" value="C:ribonucleoprotein complex"/>
    <property type="evidence" value="ECO:0007669"/>
    <property type="project" value="UniProtKB-KW"/>
</dbReference>
<dbReference type="InterPro" id="IPR020056">
    <property type="entry name" value="Rbsml_bL25/Gln-tRNA_synth_N"/>
</dbReference>
<dbReference type="GO" id="GO:0005840">
    <property type="term" value="C:ribosome"/>
    <property type="evidence" value="ECO:0007669"/>
    <property type="project" value="UniProtKB-KW"/>
</dbReference>
<dbReference type="GO" id="GO:0003735">
    <property type="term" value="F:structural constituent of ribosome"/>
    <property type="evidence" value="ECO:0007669"/>
    <property type="project" value="InterPro"/>
</dbReference>
<evidence type="ECO:0000313" key="5">
    <source>
        <dbReference type="Proteomes" id="UP000799049"/>
    </source>
</evidence>
<dbReference type="AlphaFoldDB" id="A0A8K0F4A1"/>
<evidence type="ECO:0000259" key="3">
    <source>
        <dbReference type="Pfam" id="PF01386"/>
    </source>
</evidence>
<dbReference type="GO" id="GO:0006412">
    <property type="term" value="P:translation"/>
    <property type="evidence" value="ECO:0007669"/>
    <property type="project" value="InterPro"/>
</dbReference>
<sequence>MVCRDRYRVYRVLQEWDKTLGWACTKYRESPYSKRGSSDRERQLTVVGTLEKSFKPGFRTLFIFVLVVATPTQNKGRVDSEKRPPYTSDGFYITLTWLERYCIPSQKMTSLVRRSVMRLFSSTPAAAESPSILTLTAQIRDASGSRAARKLRATGRVPGIVFGGPDGKPAALISLSEDEVEHKLAASPWANPQATLRIEGQADQTVGVHQIIRHPVSRKLASLNLLRE</sequence>
<name>A0A8K0F4A1_ANDGO</name>
<evidence type="ECO:0000313" key="4">
    <source>
        <dbReference type="EMBL" id="KAF0852719.1"/>
    </source>
</evidence>
<proteinExistence type="predicted"/>
<dbReference type="Pfam" id="PF01386">
    <property type="entry name" value="Ribosomal_L25p"/>
    <property type="match status" value="1"/>
</dbReference>
<gene>
    <name evidence="4" type="ORF">ANDGO_08548</name>
</gene>
<organism evidence="4 5">
    <name type="scientific">Andalucia godoyi</name>
    <name type="common">Flagellate</name>
    <dbReference type="NCBI Taxonomy" id="505711"/>
    <lineage>
        <taxon>Eukaryota</taxon>
        <taxon>Discoba</taxon>
        <taxon>Jakobida</taxon>
        <taxon>Andalucina</taxon>
        <taxon>Andaluciidae</taxon>
        <taxon>Andalucia</taxon>
    </lineage>
</organism>
<dbReference type="OrthoDB" id="193674at2759"/>
<dbReference type="Proteomes" id="UP000799049">
    <property type="component" value="Unassembled WGS sequence"/>
</dbReference>
<dbReference type="CDD" id="cd00495">
    <property type="entry name" value="Ribosomal_L25_TL5_CTC"/>
    <property type="match status" value="1"/>
</dbReference>
<keyword evidence="2" id="KW-0687">Ribonucleoprotein</keyword>